<dbReference type="InterPro" id="IPR040758">
    <property type="entry name" value="PrmC_N"/>
</dbReference>
<accession>A0A1W1ZD85</accession>
<dbReference type="Gene3D" id="1.10.8.10">
    <property type="entry name" value="DNA helicase RuvA subunit, C-terminal domain"/>
    <property type="match status" value="1"/>
</dbReference>
<dbReference type="InterPro" id="IPR029063">
    <property type="entry name" value="SAM-dependent_MTases_sf"/>
</dbReference>
<keyword evidence="3" id="KW-0949">S-adenosyl-L-methionine</keyword>
<keyword evidence="6" id="KW-0687">Ribonucleoprotein</keyword>
<feature type="domain" description="Release factor glutamine methyltransferase N-terminal" evidence="5">
    <location>
        <begin position="28"/>
        <end position="86"/>
    </location>
</feature>
<dbReference type="GO" id="GO:0036009">
    <property type="term" value="F:protein-glutamine N-methyltransferase activity"/>
    <property type="evidence" value="ECO:0007669"/>
    <property type="project" value="InterPro"/>
</dbReference>
<evidence type="ECO:0000259" key="5">
    <source>
        <dbReference type="Pfam" id="PF17827"/>
    </source>
</evidence>
<dbReference type="Pfam" id="PF05175">
    <property type="entry name" value="MTS"/>
    <property type="match status" value="1"/>
</dbReference>
<dbReference type="SUPFAM" id="SSF53335">
    <property type="entry name" value="S-adenosyl-L-methionine-dependent methyltransferases"/>
    <property type="match status" value="1"/>
</dbReference>
<dbReference type="InterPro" id="IPR002052">
    <property type="entry name" value="DNA_methylase_N6_adenine_CS"/>
</dbReference>
<evidence type="ECO:0000259" key="4">
    <source>
        <dbReference type="Pfam" id="PF05175"/>
    </source>
</evidence>
<organism evidence="6 7">
    <name type="scientific">Polynucleobacter kasalickyi</name>
    <dbReference type="NCBI Taxonomy" id="1938817"/>
    <lineage>
        <taxon>Bacteria</taxon>
        <taxon>Pseudomonadati</taxon>
        <taxon>Pseudomonadota</taxon>
        <taxon>Betaproteobacteria</taxon>
        <taxon>Burkholderiales</taxon>
        <taxon>Burkholderiaceae</taxon>
        <taxon>Polynucleobacter</taxon>
    </lineage>
</organism>
<evidence type="ECO:0000313" key="7">
    <source>
        <dbReference type="Proteomes" id="UP000192708"/>
    </source>
</evidence>
<dbReference type="OrthoDB" id="9800643at2"/>
<proteinExistence type="predicted"/>
<dbReference type="NCBIfam" id="TIGR03533">
    <property type="entry name" value="L3_gln_methyl"/>
    <property type="match status" value="1"/>
</dbReference>
<dbReference type="EMBL" id="FWXJ01000005">
    <property type="protein sequence ID" value="SMC46316.1"/>
    <property type="molecule type" value="Genomic_DNA"/>
</dbReference>
<keyword evidence="1 6" id="KW-0489">Methyltransferase</keyword>
<evidence type="ECO:0000256" key="3">
    <source>
        <dbReference type="ARBA" id="ARBA00022691"/>
    </source>
</evidence>
<dbReference type="GO" id="GO:0005840">
    <property type="term" value="C:ribosome"/>
    <property type="evidence" value="ECO:0007669"/>
    <property type="project" value="UniProtKB-KW"/>
</dbReference>
<dbReference type="InterPro" id="IPR017127">
    <property type="entry name" value="Ribosome_uL3_MTase"/>
</dbReference>
<dbReference type="NCBIfam" id="TIGR00536">
    <property type="entry name" value="hemK_fam"/>
    <property type="match status" value="1"/>
</dbReference>
<dbReference type="PANTHER" id="PTHR47806">
    <property type="entry name" value="50S RIBOSOMAL PROTEIN L3 GLUTAMINE METHYLTRANSFERASE"/>
    <property type="match status" value="1"/>
</dbReference>
<keyword evidence="6" id="KW-0689">Ribosomal protein</keyword>
<gene>
    <name evidence="6" type="ORF">SAMN06296008_10541</name>
</gene>
<dbReference type="GO" id="GO:0032259">
    <property type="term" value="P:methylation"/>
    <property type="evidence" value="ECO:0007669"/>
    <property type="project" value="UniProtKB-KW"/>
</dbReference>
<dbReference type="PROSITE" id="PS00092">
    <property type="entry name" value="N6_MTASE"/>
    <property type="match status" value="1"/>
</dbReference>
<dbReference type="AlphaFoldDB" id="A0A1W1ZD85"/>
<dbReference type="Pfam" id="PF17827">
    <property type="entry name" value="PrmC_N"/>
    <property type="match status" value="1"/>
</dbReference>
<dbReference type="CDD" id="cd02440">
    <property type="entry name" value="AdoMet_MTases"/>
    <property type="match status" value="1"/>
</dbReference>
<dbReference type="PANTHER" id="PTHR47806:SF1">
    <property type="entry name" value="RIBOSOMAL PROTEIN UL3 GLUTAMINE METHYLTRANSFERASE"/>
    <property type="match status" value="1"/>
</dbReference>
<evidence type="ECO:0000256" key="1">
    <source>
        <dbReference type="ARBA" id="ARBA00022603"/>
    </source>
</evidence>
<feature type="domain" description="Methyltransferase small" evidence="4">
    <location>
        <begin position="124"/>
        <end position="212"/>
    </location>
</feature>
<dbReference type="STRING" id="1938817.SAMN06296008_10541"/>
<reference evidence="6 7" key="1">
    <citation type="submission" date="2017-04" db="EMBL/GenBank/DDBJ databases">
        <authorList>
            <person name="Afonso C.L."/>
            <person name="Miller P.J."/>
            <person name="Scott M.A."/>
            <person name="Spackman E."/>
            <person name="Goraichik I."/>
            <person name="Dimitrov K.M."/>
            <person name="Suarez D.L."/>
            <person name="Swayne D.E."/>
        </authorList>
    </citation>
    <scope>NUCLEOTIDE SEQUENCE [LARGE SCALE GENOMIC DNA]</scope>
    <source>
        <strain evidence="6 7">VK13</strain>
    </source>
</reference>
<keyword evidence="2 6" id="KW-0808">Transferase</keyword>
<evidence type="ECO:0000313" key="6">
    <source>
        <dbReference type="EMBL" id="SMC46316.1"/>
    </source>
</evidence>
<sequence length="296" mass="33364">MEEDPQSFDQAIDQITEILNGADIYFGHGAPEAPSEALWIIAYCAGLSPVQTLEHLEEPYDPESFQQALKIVEQRIQTRSPLAYILKEAWLMGHCFECDERSIIPRSFIAELITQGELDDFLPPNGKALDLCTGNGSLAILLSLNYPDIEVCASDIDLNALALAQKNILNYDLSEVIEIIHSDLWKDLPEPNEENRFDLIICNPPYVNQASMQQLPPEYLKEPSLALDGGIDGMYVVRKIIQDAKNYLNERGALVLEIGNEYENFLKAFPELEVQWLEVSTSNQQVLLILEENLPE</sequence>
<dbReference type="InterPro" id="IPR004556">
    <property type="entry name" value="HemK-like"/>
</dbReference>
<keyword evidence="7" id="KW-1185">Reference proteome</keyword>
<dbReference type="Proteomes" id="UP000192708">
    <property type="component" value="Unassembled WGS sequence"/>
</dbReference>
<dbReference type="RefSeq" id="WP_084283204.1">
    <property type="nucleotide sequence ID" value="NZ_FWXJ01000005.1"/>
</dbReference>
<protein>
    <submittedName>
        <fullName evidence="6">[LSU ribosomal protein L3P]-glutamine N5-methyltransferase</fullName>
    </submittedName>
</protein>
<dbReference type="InterPro" id="IPR007848">
    <property type="entry name" value="Small_mtfrase_dom"/>
</dbReference>
<name>A0A1W1ZD85_9BURK</name>
<dbReference type="GO" id="GO:0003676">
    <property type="term" value="F:nucleic acid binding"/>
    <property type="evidence" value="ECO:0007669"/>
    <property type="project" value="InterPro"/>
</dbReference>
<dbReference type="GO" id="GO:0005829">
    <property type="term" value="C:cytosol"/>
    <property type="evidence" value="ECO:0007669"/>
    <property type="project" value="TreeGrafter"/>
</dbReference>
<dbReference type="Gene3D" id="3.40.50.150">
    <property type="entry name" value="Vaccinia Virus protein VP39"/>
    <property type="match status" value="1"/>
</dbReference>
<evidence type="ECO:0000256" key="2">
    <source>
        <dbReference type="ARBA" id="ARBA00022679"/>
    </source>
</evidence>